<proteinExistence type="predicted"/>
<feature type="region of interest" description="Disordered" evidence="1">
    <location>
        <begin position="563"/>
        <end position="594"/>
    </location>
</feature>
<dbReference type="AlphaFoldDB" id="A0AA39UDG2"/>
<comment type="caution">
    <text evidence="2">The sequence shown here is derived from an EMBL/GenBank/DDBJ whole genome shotgun (WGS) entry which is preliminary data.</text>
</comment>
<keyword evidence="3" id="KW-1185">Reference proteome</keyword>
<evidence type="ECO:0000313" key="3">
    <source>
        <dbReference type="Proteomes" id="UP001175227"/>
    </source>
</evidence>
<protein>
    <submittedName>
        <fullName evidence="2">Uncharacterized protein</fullName>
    </submittedName>
</protein>
<accession>A0AA39UDG2</accession>
<evidence type="ECO:0000313" key="2">
    <source>
        <dbReference type="EMBL" id="KAK0474645.1"/>
    </source>
</evidence>
<evidence type="ECO:0000256" key="1">
    <source>
        <dbReference type="SAM" id="MobiDB-lite"/>
    </source>
</evidence>
<dbReference type="EMBL" id="JAUEPR010000026">
    <property type="protein sequence ID" value="KAK0474645.1"/>
    <property type="molecule type" value="Genomic_DNA"/>
</dbReference>
<feature type="region of interest" description="Disordered" evidence="1">
    <location>
        <begin position="48"/>
        <end position="73"/>
    </location>
</feature>
<name>A0AA39UDG2_9AGAR</name>
<reference evidence="2" key="1">
    <citation type="submission" date="2023-06" db="EMBL/GenBank/DDBJ databases">
        <authorList>
            <consortium name="Lawrence Berkeley National Laboratory"/>
            <person name="Ahrendt S."/>
            <person name="Sahu N."/>
            <person name="Indic B."/>
            <person name="Wong-Bajracharya J."/>
            <person name="Merenyi Z."/>
            <person name="Ke H.-M."/>
            <person name="Monk M."/>
            <person name="Kocsube S."/>
            <person name="Drula E."/>
            <person name="Lipzen A."/>
            <person name="Balint B."/>
            <person name="Henrissat B."/>
            <person name="Andreopoulos B."/>
            <person name="Martin F.M."/>
            <person name="Harder C.B."/>
            <person name="Rigling D."/>
            <person name="Ford K.L."/>
            <person name="Foster G.D."/>
            <person name="Pangilinan J."/>
            <person name="Papanicolaou A."/>
            <person name="Barry K."/>
            <person name="LaButti K."/>
            <person name="Viragh M."/>
            <person name="Koriabine M."/>
            <person name="Yan M."/>
            <person name="Riley R."/>
            <person name="Champramary S."/>
            <person name="Plett K.L."/>
            <person name="Tsai I.J."/>
            <person name="Slot J."/>
            <person name="Sipos G."/>
            <person name="Plett J."/>
            <person name="Nagy L.G."/>
            <person name="Grigoriev I.V."/>
        </authorList>
    </citation>
    <scope>NUCLEOTIDE SEQUENCE</scope>
    <source>
        <strain evidence="2">ICMP 16352</strain>
    </source>
</reference>
<organism evidence="2 3">
    <name type="scientific">Armillaria novae-zelandiae</name>
    <dbReference type="NCBI Taxonomy" id="153914"/>
    <lineage>
        <taxon>Eukaryota</taxon>
        <taxon>Fungi</taxon>
        <taxon>Dikarya</taxon>
        <taxon>Basidiomycota</taxon>
        <taxon>Agaricomycotina</taxon>
        <taxon>Agaricomycetes</taxon>
        <taxon>Agaricomycetidae</taxon>
        <taxon>Agaricales</taxon>
        <taxon>Marasmiineae</taxon>
        <taxon>Physalacriaceae</taxon>
        <taxon>Armillaria</taxon>
    </lineage>
</organism>
<gene>
    <name evidence="2" type="ORF">IW261DRAFT_1568653</name>
</gene>
<dbReference type="Proteomes" id="UP001175227">
    <property type="component" value="Unassembled WGS sequence"/>
</dbReference>
<feature type="compositionally biased region" description="Basic and acidic residues" evidence="1">
    <location>
        <begin position="584"/>
        <end position="594"/>
    </location>
</feature>
<sequence>MSRGIPLSPVYTIINHYSLSFGLLLPWKFRFITISSLPVPTSNVPICHSGAKSQPTSSKPKPRKAIHKSPAPHAVKVVHTAKKPVFDSSSDSNVPESLTYPSSPVLPKEPLFFLSDNDAASNGVASHVSKRACVEPSVSEAPALSPRHAYHLLTGEPLPGLIVLPSPAPITPVHVKGKGREVIPLSLIPTSPVLPPPSCIQKESISTFKAVTSGSKDTSVAVPPATVDRTIYVCAFDPQVNLQYHEPMSHYTLERMQLSALPAVLASLLKPTTQGCCTAVYGVHSNVDMHILHIPHQYWPCFNCTISGHAHLCKFLENMTPGKEACLCCQTARHGHCSVHMNADDFRKAATLLDPLVQSGDPAISEGLQHADRLENNIDMLYTILLNCIKECNDVIKGLADGLDAIAAHEGGTAIIDQYAEAHELVWSLIVNGYLKCYKRELSQDKELKDCVFHAHTVVENEHCTNASKQPIHKVLKAITGWIQSEHSQVTKGPPAGAPTGPRRDPKSADPTTCSKGKGRATWRSCATVDSDSDEDDDGLDQSMHLMLDVLTTKFLKMAINEHGRETSRSSRSSKVRSHNASVSDKRKESSKDDPSCCIFCGGNAHPPSECPERAHWLSHLPKDMAAGMVLAIASALSCRSHSHLHGNTTLVFLAEVEIGDQPQLLDLLVLVPLGDGGSLPSVDVLHESYTGPTWGSFSVERPEHLAKLESTLMGDVLVLQHTLVVAERQCAFLLDEIERIQHVLTRSQSVYACNFAICINTCIA</sequence>
<feature type="region of interest" description="Disordered" evidence="1">
    <location>
        <begin position="486"/>
        <end position="519"/>
    </location>
</feature>